<name>A0A1A8QN23_9TELE</name>
<reference evidence="1" key="1">
    <citation type="submission" date="2016-05" db="EMBL/GenBank/DDBJ databases">
        <authorList>
            <person name="Lavstsen T."/>
            <person name="Jespersen J.S."/>
        </authorList>
    </citation>
    <scope>NUCLEOTIDE SEQUENCE</scope>
    <source>
        <tissue evidence="1">Brain</tissue>
    </source>
</reference>
<evidence type="ECO:0000313" key="1">
    <source>
        <dbReference type="EMBL" id="SBR94912.1"/>
    </source>
</evidence>
<dbReference type="EMBL" id="HAEG01013413">
    <property type="protein sequence ID" value="SBR94912.1"/>
    <property type="molecule type" value="Transcribed_RNA"/>
</dbReference>
<gene>
    <name evidence="1" type="primary">Nfu_g_1_004667</name>
</gene>
<proteinExistence type="predicted"/>
<reference evidence="1" key="2">
    <citation type="submission" date="2016-06" db="EMBL/GenBank/DDBJ databases">
        <title>The genome of a short-lived fish provides insights into sex chromosome evolution and the genetic control of aging.</title>
        <authorList>
            <person name="Reichwald K."/>
            <person name="Felder M."/>
            <person name="Petzold A."/>
            <person name="Koch P."/>
            <person name="Groth M."/>
            <person name="Platzer M."/>
        </authorList>
    </citation>
    <scope>NUCLEOTIDE SEQUENCE</scope>
    <source>
        <tissue evidence="1">Brain</tissue>
    </source>
</reference>
<organism evidence="1">
    <name type="scientific">Nothobranchius pienaari</name>
    <dbReference type="NCBI Taxonomy" id="704102"/>
    <lineage>
        <taxon>Eukaryota</taxon>
        <taxon>Metazoa</taxon>
        <taxon>Chordata</taxon>
        <taxon>Craniata</taxon>
        <taxon>Vertebrata</taxon>
        <taxon>Euteleostomi</taxon>
        <taxon>Actinopterygii</taxon>
        <taxon>Neopterygii</taxon>
        <taxon>Teleostei</taxon>
        <taxon>Neoteleostei</taxon>
        <taxon>Acanthomorphata</taxon>
        <taxon>Ovalentaria</taxon>
        <taxon>Atherinomorphae</taxon>
        <taxon>Cyprinodontiformes</taxon>
        <taxon>Nothobranchiidae</taxon>
        <taxon>Nothobranchius</taxon>
    </lineage>
</organism>
<protein>
    <submittedName>
        <fullName evidence="1">Uncharacterized protein</fullName>
    </submittedName>
</protein>
<feature type="non-terminal residue" evidence="1">
    <location>
        <position position="1"/>
    </location>
</feature>
<sequence>GRVWRLTKLQQISRPGVFKQLRDFYTSLADYSTWIKPPPSSLTD</sequence>
<accession>A0A1A8QN23</accession>
<dbReference type="AlphaFoldDB" id="A0A1A8QN23"/>